<evidence type="ECO:0000256" key="3">
    <source>
        <dbReference type="ARBA" id="ARBA00022723"/>
    </source>
</evidence>
<gene>
    <name evidence="11" type="ORF">NIES267_02780</name>
</gene>
<dbReference type="PANTHER" id="PTHR43579:SF1">
    <property type="entry name" value="NEUTRAL METALLOPROTEINASE"/>
    <property type="match status" value="1"/>
</dbReference>
<proteinExistence type="inferred from homology"/>
<evidence type="ECO:0000313" key="11">
    <source>
        <dbReference type="EMBL" id="BAY80813.1"/>
    </source>
</evidence>
<name>A0A1Z4LHV8_9CYAN</name>
<dbReference type="GO" id="GO:0006508">
    <property type="term" value="P:proteolysis"/>
    <property type="evidence" value="ECO:0007669"/>
    <property type="project" value="UniProtKB-KW"/>
</dbReference>
<comment type="cofactor">
    <cofactor evidence="8">
        <name>Zn(2+)</name>
        <dbReference type="ChEBI" id="CHEBI:29105"/>
    </cofactor>
</comment>
<evidence type="ECO:0000256" key="7">
    <source>
        <dbReference type="PIRSR" id="PIRSR623612-1"/>
    </source>
</evidence>
<dbReference type="PANTHER" id="PTHR43579">
    <property type="match status" value="1"/>
</dbReference>
<organism evidence="11 12">
    <name type="scientific">Calothrix parasitica NIES-267</name>
    <dbReference type="NCBI Taxonomy" id="1973488"/>
    <lineage>
        <taxon>Bacteria</taxon>
        <taxon>Bacillati</taxon>
        <taxon>Cyanobacteriota</taxon>
        <taxon>Cyanophyceae</taxon>
        <taxon>Nostocales</taxon>
        <taxon>Calotrichaceae</taxon>
        <taxon>Calothrix</taxon>
    </lineage>
</organism>
<evidence type="ECO:0000256" key="5">
    <source>
        <dbReference type="ARBA" id="ARBA00022833"/>
    </source>
</evidence>
<dbReference type="OrthoDB" id="291295at2"/>
<evidence type="ECO:0000259" key="9">
    <source>
        <dbReference type="Pfam" id="PF01447"/>
    </source>
</evidence>
<dbReference type="InterPro" id="IPR013856">
    <property type="entry name" value="Peptidase_M4_domain"/>
</dbReference>
<feature type="domain" description="Peptidase M4" evidence="9">
    <location>
        <begin position="79"/>
        <end position="187"/>
    </location>
</feature>
<dbReference type="GO" id="GO:0005576">
    <property type="term" value="C:extracellular region"/>
    <property type="evidence" value="ECO:0007669"/>
    <property type="project" value="UniProtKB-SubCell"/>
</dbReference>
<evidence type="ECO:0000256" key="1">
    <source>
        <dbReference type="ARBA" id="ARBA00009388"/>
    </source>
</evidence>
<evidence type="ECO:0000256" key="6">
    <source>
        <dbReference type="ARBA" id="ARBA00023049"/>
    </source>
</evidence>
<keyword evidence="6 8" id="KW-0482">Metalloprotease</keyword>
<feature type="domain" description="Peptidase M4 C-terminal" evidence="10">
    <location>
        <begin position="191"/>
        <end position="359"/>
    </location>
</feature>
<dbReference type="Pfam" id="PF01447">
    <property type="entry name" value="Peptidase_M4"/>
    <property type="match status" value="1"/>
</dbReference>
<dbReference type="InterPro" id="IPR027268">
    <property type="entry name" value="Peptidase_M4/M1_CTD_sf"/>
</dbReference>
<dbReference type="InterPro" id="IPR001570">
    <property type="entry name" value="Peptidase_M4_C_domain"/>
</dbReference>
<dbReference type="Proteomes" id="UP000218418">
    <property type="component" value="Chromosome"/>
</dbReference>
<dbReference type="Gene3D" id="1.10.390.10">
    <property type="entry name" value="Neutral Protease Domain 2"/>
    <property type="match status" value="1"/>
</dbReference>
<comment type="subcellular location">
    <subcellularLocation>
        <location evidence="8">Secreted</location>
    </subcellularLocation>
</comment>
<evidence type="ECO:0000256" key="8">
    <source>
        <dbReference type="RuleBase" id="RU366073"/>
    </source>
</evidence>
<evidence type="ECO:0000259" key="10">
    <source>
        <dbReference type="Pfam" id="PF02868"/>
    </source>
</evidence>
<keyword evidence="3" id="KW-0479">Metal-binding</keyword>
<dbReference type="Gene3D" id="3.10.170.10">
    <property type="match status" value="1"/>
</dbReference>
<dbReference type="EC" id="3.4.24.-" evidence="8"/>
<feature type="active site" evidence="7">
    <location>
        <position position="181"/>
    </location>
</feature>
<evidence type="ECO:0000256" key="4">
    <source>
        <dbReference type="ARBA" id="ARBA00022801"/>
    </source>
</evidence>
<dbReference type="GO" id="GO:0046872">
    <property type="term" value="F:metal ion binding"/>
    <property type="evidence" value="ECO:0007669"/>
    <property type="project" value="UniProtKB-UniRule"/>
</dbReference>
<sequence length="363" mass="40207">MGRKKLKKSHGFGFTHSLHYRCPICCIVPPYMLEKMVVNGSPTQREWAFETLNLSAQTRGRRISLGNKVEAPQTGEKSRIIYDAKNAQQLPGDIVRKEGDSPTGDEAVDEAYEGAGATYDFFKEICDRNSIDNKGLRLDSTVHYGKDYENAFWNGSQMVYGDGDGELFNRFTKSVDVIGHELTHGVNQHEADLIYFGEAGAINESFSDVFGSLVKQRINKQTVDEADWLIGVGLFTDKVNGKGIRSMKAPGTAYDDPVLGKDPQPDHMKDIYTGTKDNGGVHINSGIPNRAFYLAAKEIGGYAWEKAGQIWYVSLCEKLDSKANIQRTSEVTIQVAGELYGQGSSEQKAVENAWKEVGVEQQL</sequence>
<keyword evidence="5 8" id="KW-0862">Zinc</keyword>
<accession>A0A1Z4LHV8</accession>
<dbReference type="CDD" id="cd09597">
    <property type="entry name" value="M4_TLP"/>
    <property type="match status" value="1"/>
</dbReference>
<evidence type="ECO:0000256" key="2">
    <source>
        <dbReference type="ARBA" id="ARBA00022670"/>
    </source>
</evidence>
<dbReference type="InterPro" id="IPR023612">
    <property type="entry name" value="Peptidase_M4"/>
</dbReference>
<comment type="function">
    <text evidence="8">Extracellular zinc metalloprotease.</text>
</comment>
<protein>
    <recommendedName>
        <fullName evidence="8">Neutral metalloproteinase</fullName>
        <ecNumber evidence="8">3.4.24.-</ecNumber>
    </recommendedName>
</protein>
<dbReference type="EMBL" id="AP018227">
    <property type="protein sequence ID" value="BAY80813.1"/>
    <property type="molecule type" value="Genomic_DNA"/>
</dbReference>
<dbReference type="GO" id="GO:0004222">
    <property type="term" value="F:metalloendopeptidase activity"/>
    <property type="evidence" value="ECO:0007669"/>
    <property type="project" value="UniProtKB-UniRule"/>
</dbReference>
<evidence type="ECO:0000313" key="12">
    <source>
        <dbReference type="Proteomes" id="UP000218418"/>
    </source>
</evidence>
<keyword evidence="2 8" id="KW-0645">Protease</keyword>
<dbReference type="Pfam" id="PF02868">
    <property type="entry name" value="Peptidase_M4_C"/>
    <property type="match status" value="1"/>
</dbReference>
<dbReference type="PRINTS" id="PR00730">
    <property type="entry name" value="THERMOLYSIN"/>
</dbReference>
<dbReference type="SUPFAM" id="SSF55486">
    <property type="entry name" value="Metalloproteases ('zincins'), catalytic domain"/>
    <property type="match status" value="1"/>
</dbReference>
<dbReference type="InterPro" id="IPR052759">
    <property type="entry name" value="Metalloprotease_M4"/>
</dbReference>
<keyword evidence="8" id="KW-0964">Secreted</keyword>
<keyword evidence="4 8" id="KW-0378">Hydrolase</keyword>
<reference evidence="11 12" key="1">
    <citation type="submission" date="2017-06" db="EMBL/GenBank/DDBJ databases">
        <title>Genome sequencing of cyanobaciteial culture collection at National Institute for Environmental Studies (NIES).</title>
        <authorList>
            <person name="Hirose Y."/>
            <person name="Shimura Y."/>
            <person name="Fujisawa T."/>
            <person name="Nakamura Y."/>
            <person name="Kawachi M."/>
        </authorList>
    </citation>
    <scope>NUCLEOTIDE SEQUENCE [LARGE SCALE GENOMIC DNA]</scope>
    <source>
        <strain evidence="11 12">NIES-267</strain>
    </source>
</reference>
<keyword evidence="12" id="KW-1185">Reference proteome</keyword>
<comment type="similarity">
    <text evidence="1 8">Belongs to the peptidase M4 family.</text>
</comment>
<feature type="active site" description="Proton donor" evidence="7">
    <location>
        <position position="282"/>
    </location>
</feature>
<dbReference type="AlphaFoldDB" id="A0A1Z4LHV8"/>